<protein>
    <submittedName>
        <fullName evidence="1">Uncharacterized protein</fullName>
    </submittedName>
</protein>
<organism evidence="1 2">
    <name type="scientific">Rodentolepis nana</name>
    <name type="common">Dwarf tapeworm</name>
    <name type="synonym">Hymenolepis nana</name>
    <dbReference type="NCBI Taxonomy" id="102285"/>
    <lineage>
        <taxon>Eukaryota</taxon>
        <taxon>Metazoa</taxon>
        <taxon>Spiralia</taxon>
        <taxon>Lophotrochozoa</taxon>
        <taxon>Platyhelminthes</taxon>
        <taxon>Cestoda</taxon>
        <taxon>Eucestoda</taxon>
        <taxon>Cyclophyllidea</taxon>
        <taxon>Hymenolepididae</taxon>
        <taxon>Rodentolepis</taxon>
    </lineage>
</organism>
<dbReference type="AlphaFoldDB" id="A0A3P7V7I0"/>
<dbReference type="Proteomes" id="UP000278807">
    <property type="component" value="Unassembled WGS sequence"/>
</dbReference>
<name>A0A3P7V7I0_RODNA</name>
<accession>A0A3P7V7I0</accession>
<evidence type="ECO:0000313" key="2">
    <source>
        <dbReference type="Proteomes" id="UP000278807"/>
    </source>
</evidence>
<evidence type="ECO:0000313" key="1">
    <source>
        <dbReference type="EMBL" id="VDO01672.1"/>
    </source>
</evidence>
<sequence length="127" mass="14663">MTHIRQWFLEDIRVPNSDESDIKESSDQVQDAEITWQQADVTVARWLANQLDYTQLAEALHGLQDLSLNPSTSIWSLSETETKGAQMTTPETSNSRFLSRLESITKEQITNHIRRLLKQYPECIDKT</sequence>
<keyword evidence="2" id="KW-1185">Reference proteome</keyword>
<dbReference type="EMBL" id="UZAE01005478">
    <property type="protein sequence ID" value="VDO01672.1"/>
    <property type="molecule type" value="Genomic_DNA"/>
</dbReference>
<proteinExistence type="predicted"/>
<gene>
    <name evidence="1" type="ORF">HNAJ_LOCUS5812</name>
</gene>
<reference evidence="1 2" key="1">
    <citation type="submission" date="2018-11" db="EMBL/GenBank/DDBJ databases">
        <authorList>
            <consortium name="Pathogen Informatics"/>
        </authorList>
    </citation>
    <scope>NUCLEOTIDE SEQUENCE [LARGE SCALE GENOMIC DNA]</scope>
</reference>